<keyword evidence="1" id="KW-1133">Transmembrane helix</keyword>
<keyword evidence="1" id="KW-0472">Membrane</keyword>
<evidence type="ECO:0000313" key="2">
    <source>
        <dbReference type="EMBL" id="MYN10533.1"/>
    </source>
</evidence>
<keyword evidence="1" id="KW-0812">Transmembrane</keyword>
<dbReference type="RefSeq" id="WP_161074821.1">
    <property type="nucleotide sequence ID" value="NZ_CP086370.1"/>
</dbReference>
<sequence length="234" mass="24940">MAMSRLSVTITAPIVLISALAIGLTVFLNVGKLDRTLGELEDSRLRFTINVLRQNLETGLDLGLPVRGLGNAQAAIDFETRQDPDIVAIVVKDERGRPAFTTGRPAERNSVTVSTPLSNNLGVTVGAIELHYSRRGHDQFVAGISRQLLLAGLVATALSTLLAVLGTRLWVRRIGRTLGSMEHALDASAPPVARPDRHAAALAELAAHSAGQALRELEQAQHAITSKDVAGEKL</sequence>
<evidence type="ECO:0008006" key="4">
    <source>
        <dbReference type="Google" id="ProtNLM"/>
    </source>
</evidence>
<evidence type="ECO:0000313" key="3">
    <source>
        <dbReference type="Proteomes" id="UP000450676"/>
    </source>
</evidence>
<protein>
    <recommendedName>
        <fullName evidence="4">HAMP domain-containing protein</fullName>
    </recommendedName>
</protein>
<dbReference type="Proteomes" id="UP000450676">
    <property type="component" value="Unassembled WGS sequence"/>
</dbReference>
<proteinExistence type="predicted"/>
<gene>
    <name evidence="2" type="ORF">GTP77_24760</name>
</gene>
<dbReference type="EMBL" id="WWCU01000039">
    <property type="protein sequence ID" value="MYN10533.1"/>
    <property type="molecule type" value="Genomic_DNA"/>
</dbReference>
<accession>A0A7X4HFX5</accession>
<reference evidence="2 3" key="1">
    <citation type="submission" date="2019-12" db="EMBL/GenBank/DDBJ databases">
        <title>Novel species isolated from a subtropical stream in China.</title>
        <authorList>
            <person name="Lu H."/>
        </authorList>
    </citation>
    <scope>NUCLEOTIDE SEQUENCE [LARGE SCALE GENOMIC DNA]</scope>
    <source>
        <strain evidence="2 3">FT127W</strain>
    </source>
</reference>
<organism evidence="2 3">
    <name type="scientific">Pseudoduganella aquatica</name>
    <dbReference type="NCBI Taxonomy" id="2660641"/>
    <lineage>
        <taxon>Bacteria</taxon>
        <taxon>Pseudomonadati</taxon>
        <taxon>Pseudomonadota</taxon>
        <taxon>Betaproteobacteria</taxon>
        <taxon>Burkholderiales</taxon>
        <taxon>Oxalobacteraceae</taxon>
        <taxon>Telluria group</taxon>
        <taxon>Pseudoduganella</taxon>
    </lineage>
</organism>
<comment type="caution">
    <text evidence="2">The sequence shown here is derived from an EMBL/GenBank/DDBJ whole genome shotgun (WGS) entry which is preliminary data.</text>
</comment>
<dbReference type="AlphaFoldDB" id="A0A7X4HFX5"/>
<keyword evidence="3" id="KW-1185">Reference proteome</keyword>
<name>A0A7X4HFX5_9BURK</name>
<feature type="transmembrane region" description="Helical" evidence="1">
    <location>
        <begin position="148"/>
        <end position="171"/>
    </location>
</feature>
<evidence type="ECO:0000256" key="1">
    <source>
        <dbReference type="SAM" id="Phobius"/>
    </source>
</evidence>